<evidence type="ECO:0000313" key="2">
    <source>
        <dbReference type="EMBL" id="KAF2809998.1"/>
    </source>
</evidence>
<evidence type="ECO:0000313" key="3">
    <source>
        <dbReference type="Proteomes" id="UP000504636"/>
    </source>
</evidence>
<dbReference type="EMBL" id="MU003700">
    <property type="protein sequence ID" value="KAF2809998.1"/>
    <property type="molecule type" value="Genomic_DNA"/>
</dbReference>
<dbReference type="Proteomes" id="UP000504636">
    <property type="component" value="Unplaced"/>
</dbReference>
<organism evidence="2">
    <name type="scientific">Mytilinidion resinicola</name>
    <dbReference type="NCBI Taxonomy" id="574789"/>
    <lineage>
        <taxon>Eukaryota</taxon>
        <taxon>Fungi</taxon>
        <taxon>Dikarya</taxon>
        <taxon>Ascomycota</taxon>
        <taxon>Pezizomycotina</taxon>
        <taxon>Dothideomycetes</taxon>
        <taxon>Pleosporomycetidae</taxon>
        <taxon>Mytilinidiales</taxon>
        <taxon>Mytilinidiaceae</taxon>
        <taxon>Mytilinidion</taxon>
    </lineage>
</organism>
<dbReference type="AlphaFoldDB" id="A0A6A6YN82"/>
<gene>
    <name evidence="2 4" type="ORF">BDZ99DRAFT_520089</name>
</gene>
<name>A0A6A6YN82_9PEZI</name>
<proteinExistence type="predicted"/>
<protein>
    <submittedName>
        <fullName evidence="2 4">Uncharacterized protein</fullName>
    </submittedName>
</protein>
<reference evidence="4" key="2">
    <citation type="submission" date="2020-04" db="EMBL/GenBank/DDBJ databases">
        <authorList>
            <consortium name="NCBI Genome Project"/>
        </authorList>
    </citation>
    <scope>NUCLEOTIDE SEQUENCE</scope>
    <source>
        <strain evidence="4">CBS 304.34</strain>
    </source>
</reference>
<reference evidence="2 4" key="1">
    <citation type="journal article" date="2020" name="Stud. Mycol.">
        <title>101 Dothideomycetes genomes: a test case for predicting lifestyles and emergence of pathogens.</title>
        <authorList>
            <person name="Haridas S."/>
            <person name="Albert R."/>
            <person name="Binder M."/>
            <person name="Bloem J."/>
            <person name="Labutti K."/>
            <person name="Salamov A."/>
            <person name="Andreopoulos B."/>
            <person name="Baker S."/>
            <person name="Barry K."/>
            <person name="Bills G."/>
            <person name="Bluhm B."/>
            <person name="Cannon C."/>
            <person name="Castanera R."/>
            <person name="Culley D."/>
            <person name="Daum C."/>
            <person name="Ezra D."/>
            <person name="Gonzalez J."/>
            <person name="Henrissat B."/>
            <person name="Kuo A."/>
            <person name="Liang C."/>
            <person name="Lipzen A."/>
            <person name="Lutzoni F."/>
            <person name="Magnuson J."/>
            <person name="Mondo S."/>
            <person name="Nolan M."/>
            <person name="Ohm R."/>
            <person name="Pangilinan J."/>
            <person name="Park H.-J."/>
            <person name="Ramirez L."/>
            <person name="Alfaro M."/>
            <person name="Sun H."/>
            <person name="Tritt A."/>
            <person name="Yoshinaga Y."/>
            <person name="Zwiers L.-H."/>
            <person name="Turgeon B."/>
            <person name="Goodwin S."/>
            <person name="Spatafora J."/>
            <person name="Crous P."/>
            <person name="Grigoriev I."/>
        </authorList>
    </citation>
    <scope>NUCLEOTIDE SEQUENCE</scope>
    <source>
        <strain evidence="2 4">CBS 304.34</strain>
    </source>
</reference>
<accession>A0A6A6YN82</accession>
<evidence type="ECO:0000313" key="4">
    <source>
        <dbReference type="RefSeq" id="XP_033576962.1"/>
    </source>
</evidence>
<keyword evidence="3" id="KW-1185">Reference proteome</keyword>
<feature type="region of interest" description="Disordered" evidence="1">
    <location>
        <begin position="93"/>
        <end position="124"/>
    </location>
</feature>
<feature type="region of interest" description="Disordered" evidence="1">
    <location>
        <begin position="143"/>
        <end position="173"/>
    </location>
</feature>
<feature type="compositionally biased region" description="Low complexity" evidence="1">
    <location>
        <begin position="113"/>
        <end position="124"/>
    </location>
</feature>
<evidence type="ECO:0000256" key="1">
    <source>
        <dbReference type="SAM" id="MobiDB-lite"/>
    </source>
</evidence>
<dbReference type="GeneID" id="54466380"/>
<reference evidence="4" key="3">
    <citation type="submission" date="2025-04" db="UniProtKB">
        <authorList>
            <consortium name="RefSeq"/>
        </authorList>
    </citation>
    <scope>IDENTIFICATION</scope>
    <source>
        <strain evidence="4">CBS 304.34</strain>
    </source>
</reference>
<sequence length="173" mass="18309">MPGIPPWVTQLLWAGHAGRPVCCHPSPRSPLCSSVPGLACAYFHVARLHRWHTVSSSAWGRQRIARLATTGSADSGARARLPGRRCARLGRGREPTVTAGRRPVLGDINNGTPSLGRSSGPLPSSQKLALALPRVFASRVSDPDLPTAPATSPSRVHAHHAAARRLGASPLLR</sequence>
<dbReference type="RefSeq" id="XP_033576962.1">
    <property type="nucleotide sequence ID" value="XM_033725487.1"/>
</dbReference>